<dbReference type="PANTHER" id="PTHR12893:SF0">
    <property type="entry name" value="GRASP65"/>
    <property type="match status" value="1"/>
</dbReference>
<dbReference type="InParanoid" id="D2UZT0"/>
<keyword evidence="3" id="KW-0333">Golgi apparatus</keyword>
<evidence type="ECO:0000259" key="6">
    <source>
        <dbReference type="Pfam" id="PF04495"/>
    </source>
</evidence>
<dbReference type="eggNOG" id="KOG3834">
    <property type="taxonomic scope" value="Eukaryota"/>
</dbReference>
<dbReference type="PANTHER" id="PTHR12893">
    <property type="entry name" value="GOLGI REASSEMBLY STACKING PROTEIN GRASP"/>
    <property type="match status" value="1"/>
</dbReference>
<evidence type="ECO:0000313" key="7">
    <source>
        <dbReference type="EMBL" id="EFC50216.1"/>
    </source>
</evidence>
<dbReference type="KEGG" id="ngr:NAEGRDRAFT_62049"/>
<keyword evidence="4" id="KW-0472">Membrane</keyword>
<dbReference type="RefSeq" id="XP_002682960.1">
    <property type="nucleotide sequence ID" value="XM_002682914.1"/>
</dbReference>
<protein>
    <submittedName>
        <fullName evidence="7">Uncharacterized protein AM21</fullName>
    </submittedName>
</protein>
<dbReference type="Gene3D" id="2.30.42.10">
    <property type="match status" value="1"/>
</dbReference>
<dbReference type="Proteomes" id="UP000006671">
    <property type="component" value="Unassembled WGS sequence"/>
</dbReference>
<proteinExistence type="predicted"/>
<dbReference type="GO" id="GO:0000139">
    <property type="term" value="C:Golgi membrane"/>
    <property type="evidence" value="ECO:0007669"/>
    <property type="project" value="UniProtKB-SubCell"/>
</dbReference>
<comment type="subcellular location">
    <subcellularLocation>
        <location evidence="1">Golgi apparatus membrane</location>
    </subcellularLocation>
</comment>
<dbReference type="EMBL" id="GG738846">
    <property type="protein sequence ID" value="EFC50216.1"/>
    <property type="molecule type" value="Genomic_DNA"/>
</dbReference>
<reference evidence="7 8" key="1">
    <citation type="journal article" date="2010" name="Cell">
        <title>The genome of Naegleria gruberi illuminates early eukaryotic versatility.</title>
        <authorList>
            <person name="Fritz-Laylin L.K."/>
            <person name="Prochnik S.E."/>
            <person name="Ginger M.L."/>
            <person name="Dacks J.B."/>
            <person name="Carpenter M.L."/>
            <person name="Field M.C."/>
            <person name="Kuo A."/>
            <person name="Paredez A."/>
            <person name="Chapman J."/>
            <person name="Pham J."/>
            <person name="Shu S."/>
            <person name="Neupane R."/>
            <person name="Cipriano M."/>
            <person name="Mancuso J."/>
            <person name="Tu H."/>
            <person name="Salamov A."/>
            <person name="Lindquist E."/>
            <person name="Shapiro H."/>
            <person name="Lucas S."/>
            <person name="Grigoriev I.V."/>
            <person name="Cande W.Z."/>
            <person name="Fulton C."/>
            <person name="Rokhsar D.S."/>
            <person name="Dawson S.C."/>
        </authorList>
    </citation>
    <scope>NUCLEOTIDE SEQUENCE [LARGE SCALE GENOMIC DNA]</scope>
    <source>
        <strain evidence="7 8">NEG-M</strain>
    </source>
</reference>
<keyword evidence="2" id="KW-0677">Repeat</keyword>
<evidence type="ECO:0000256" key="4">
    <source>
        <dbReference type="ARBA" id="ARBA00023136"/>
    </source>
</evidence>
<sequence>MNVYSLKTMKQRLVTVIPRSDWIEPHDQQQNEEHNNSTSDDLEKLKQSKSAMHLGCSIRYESVKNALNCVWHVIGVKPDSPAERASISSDGTDYIVGYDNRLFSEPNELTELLSHYQGISASSIYLSLFVYNWKTDSFRHVVVNMSDGGHLGIELGTGYLHIIPPPSQFMETQSEHHNMLNGGEIALEKLSDPIDSEYVFVNHLNSSHDMKQQEITQINQSIRNNKEEIVSVTNVVEIKEISTPPINSQTYSIVSNEETNELSKKTQTLDINIGFFNPTTSSALYSDEPSLGEIIGEEGN</sequence>
<evidence type="ECO:0000256" key="3">
    <source>
        <dbReference type="ARBA" id="ARBA00023034"/>
    </source>
</evidence>
<accession>D2UZT0</accession>
<dbReference type="STRING" id="5762.D2UZT0"/>
<dbReference type="OrthoDB" id="3318at2759"/>
<dbReference type="GeneID" id="8858901"/>
<evidence type="ECO:0000256" key="2">
    <source>
        <dbReference type="ARBA" id="ARBA00022737"/>
    </source>
</evidence>
<dbReference type="AlphaFoldDB" id="D2UZT0"/>
<dbReference type="InterPro" id="IPR007583">
    <property type="entry name" value="GRASP55_65"/>
</dbReference>
<feature type="region of interest" description="Disordered" evidence="5">
    <location>
        <begin position="21"/>
        <end position="43"/>
    </location>
</feature>
<dbReference type="InterPro" id="IPR036034">
    <property type="entry name" value="PDZ_sf"/>
</dbReference>
<evidence type="ECO:0000256" key="5">
    <source>
        <dbReference type="SAM" id="MobiDB-lite"/>
    </source>
</evidence>
<evidence type="ECO:0000313" key="8">
    <source>
        <dbReference type="Proteomes" id="UP000006671"/>
    </source>
</evidence>
<dbReference type="Pfam" id="PF04495">
    <property type="entry name" value="GRASP55_65"/>
    <property type="match status" value="1"/>
</dbReference>
<feature type="domain" description="PDZ GRASP-type" evidence="6">
    <location>
        <begin position="1"/>
        <end position="164"/>
    </location>
</feature>
<name>D2UZT0_NAEGR</name>
<evidence type="ECO:0000256" key="1">
    <source>
        <dbReference type="ARBA" id="ARBA00004394"/>
    </source>
</evidence>
<dbReference type="GO" id="GO:0007030">
    <property type="term" value="P:Golgi organization"/>
    <property type="evidence" value="ECO:0007669"/>
    <property type="project" value="TreeGrafter"/>
</dbReference>
<organism evidence="8">
    <name type="scientific">Naegleria gruberi</name>
    <name type="common">Amoeba</name>
    <dbReference type="NCBI Taxonomy" id="5762"/>
    <lineage>
        <taxon>Eukaryota</taxon>
        <taxon>Discoba</taxon>
        <taxon>Heterolobosea</taxon>
        <taxon>Tetramitia</taxon>
        <taxon>Eutetramitia</taxon>
        <taxon>Vahlkampfiidae</taxon>
        <taxon>Naegleria</taxon>
    </lineage>
</organism>
<gene>
    <name evidence="7" type="primary">AM21</name>
    <name evidence="7" type="ORF">NAEGRDRAFT_62049</name>
</gene>
<dbReference type="VEuPathDB" id="AmoebaDB:NAEGRDRAFT_62049"/>
<keyword evidence="8" id="KW-1185">Reference proteome</keyword>
<dbReference type="InterPro" id="IPR024958">
    <property type="entry name" value="GRASP_PDZ"/>
</dbReference>